<dbReference type="Gene3D" id="1.10.10.1100">
    <property type="entry name" value="BFD-like [2Fe-2S]-binding domain"/>
    <property type="match status" value="1"/>
</dbReference>
<reference evidence="9 10" key="1">
    <citation type="submission" date="2018-04" db="EMBL/GenBank/DDBJ databases">
        <title>Genomic Encyclopedia of Archaeal and Bacterial Type Strains, Phase II (KMG-II): from individual species to whole genera.</title>
        <authorList>
            <person name="Goeker M."/>
        </authorList>
    </citation>
    <scope>NUCLEOTIDE SEQUENCE [LARGE SCALE GENOMIC DNA]</scope>
    <source>
        <strain evidence="9 10">DSM 26809</strain>
    </source>
</reference>
<dbReference type="InterPro" id="IPR050260">
    <property type="entry name" value="FAD-bd_OxRdtase"/>
</dbReference>
<dbReference type="InterPro" id="IPR006963">
    <property type="entry name" value="Mopterin_OxRdtase_4Fe-4S_dom"/>
</dbReference>
<dbReference type="Pfam" id="PF18267">
    <property type="entry name" value="Rubredoxin_C"/>
    <property type="match status" value="1"/>
</dbReference>
<dbReference type="SUPFAM" id="SSF50692">
    <property type="entry name" value="ADC-like"/>
    <property type="match status" value="1"/>
</dbReference>
<dbReference type="GO" id="GO:0016491">
    <property type="term" value="F:oxidoreductase activity"/>
    <property type="evidence" value="ECO:0007669"/>
    <property type="project" value="InterPro"/>
</dbReference>
<dbReference type="Gene3D" id="2.20.25.90">
    <property type="entry name" value="ADC-like domains"/>
    <property type="match status" value="1"/>
</dbReference>
<dbReference type="Gene3D" id="3.40.50.740">
    <property type="match status" value="1"/>
</dbReference>
<comment type="similarity">
    <text evidence="2">Belongs to the FAD-dependent oxidoreductase family.</text>
</comment>
<keyword evidence="6" id="KW-0408">Iron</keyword>
<dbReference type="PRINTS" id="PR00368">
    <property type="entry name" value="FADPNR"/>
</dbReference>
<dbReference type="InterPro" id="IPR009010">
    <property type="entry name" value="Asp_de-COase-like_dom_sf"/>
</dbReference>
<evidence type="ECO:0000256" key="6">
    <source>
        <dbReference type="ARBA" id="ARBA00023004"/>
    </source>
</evidence>
<dbReference type="SUPFAM" id="SSF51905">
    <property type="entry name" value="FAD/NAD(P)-binding domain"/>
    <property type="match status" value="1"/>
</dbReference>
<dbReference type="Pfam" id="PF04879">
    <property type="entry name" value="Molybdop_Fe4S4"/>
    <property type="match status" value="1"/>
</dbReference>
<dbReference type="RefSeq" id="WP_107826590.1">
    <property type="nucleotide sequence ID" value="NZ_CP160205.1"/>
</dbReference>
<protein>
    <submittedName>
        <fullName evidence="9">Ferredoxin-nitrate reductase</fullName>
    </submittedName>
</protein>
<evidence type="ECO:0000313" key="10">
    <source>
        <dbReference type="Proteomes" id="UP000244168"/>
    </source>
</evidence>
<evidence type="ECO:0000256" key="3">
    <source>
        <dbReference type="ARBA" id="ARBA00022630"/>
    </source>
</evidence>
<dbReference type="Gene3D" id="3.30.390.30">
    <property type="match status" value="1"/>
</dbReference>
<dbReference type="InterPro" id="IPR006657">
    <property type="entry name" value="MoPterin_dinucl-bd_dom"/>
</dbReference>
<keyword evidence="3" id="KW-0285">Flavoprotein</keyword>
<dbReference type="Proteomes" id="UP000244168">
    <property type="component" value="Unassembled WGS sequence"/>
</dbReference>
<evidence type="ECO:0000259" key="8">
    <source>
        <dbReference type="SMART" id="SM00926"/>
    </source>
</evidence>
<dbReference type="SMART" id="SM00926">
    <property type="entry name" value="Molybdop_Fe4S4"/>
    <property type="match status" value="1"/>
</dbReference>
<evidence type="ECO:0000256" key="7">
    <source>
        <dbReference type="ARBA" id="ARBA00023014"/>
    </source>
</evidence>
<evidence type="ECO:0000256" key="2">
    <source>
        <dbReference type="ARBA" id="ARBA00006442"/>
    </source>
</evidence>
<dbReference type="Pfam" id="PF07992">
    <property type="entry name" value="Pyr_redox_2"/>
    <property type="match status" value="1"/>
</dbReference>
<dbReference type="Pfam" id="PF00384">
    <property type="entry name" value="Molybdopterin"/>
    <property type="match status" value="1"/>
</dbReference>
<evidence type="ECO:0000256" key="5">
    <source>
        <dbReference type="ARBA" id="ARBA00022827"/>
    </source>
</evidence>
<evidence type="ECO:0000256" key="4">
    <source>
        <dbReference type="ARBA" id="ARBA00022723"/>
    </source>
</evidence>
<dbReference type="PRINTS" id="PR00411">
    <property type="entry name" value="PNDRDTASEI"/>
</dbReference>
<keyword evidence="10" id="KW-1185">Reference proteome</keyword>
<keyword evidence="7" id="KW-0411">Iron-sulfur</keyword>
<dbReference type="InterPro" id="IPR041575">
    <property type="entry name" value="Rubredoxin_C"/>
</dbReference>
<dbReference type="GO" id="GO:0046872">
    <property type="term" value="F:metal ion binding"/>
    <property type="evidence" value="ECO:0007669"/>
    <property type="project" value="UniProtKB-KW"/>
</dbReference>
<dbReference type="Gene3D" id="3.50.50.60">
    <property type="entry name" value="FAD/NAD(P)-binding domain"/>
    <property type="match status" value="2"/>
</dbReference>
<dbReference type="InterPro" id="IPR041854">
    <property type="entry name" value="BFD-like_2Fe2S-bd_dom_sf"/>
</dbReference>
<sequence length="1115" mass="122907">MKKTAANHTFLSTCLLCKIGCGIKVDKRHDGKITITGNPDSPVSKGYLCPLGKDIAGLLTPSPANVTPQMRYNRNYPLTTVTSDEAMFRFASVIKSLINRYGADTFSVSLSDRSLVEERHLVNKLRSQLGIGQAPAPAYFDAAALSYQVALGESTPPFKEDDLETADCFVIASSDLSIYHAPLWERIKAIKSLKPITKLIYIGTQQNEISALADIHLQIFPGTEMMLNAAIARALFELELPDEIHDAPEELAALKEYAMYRTIAEGAKLCGVTEADIHHVAACFITAKNIISILGKGLGFGGYNMERNLSFINLHLLTGHAKKKGSGLLIIDDIGLGLEKTGAAEYKKLLLAYKNHLDTFIYDTGLDHLNYTYPPAFSSSRFIRELKENAPKVIWMVQPDAVYSAADEEIIITAMQNARFVVLQNVADNSPFIKYADVILPAASWYEKEGTYMSPSNVLSAVAKLTGSAGGSKTDIELITMLADKLGLKNFRYNSTAEIFNEYNKSVKRAKKVEKLNSATKTKKIYSNINALGAEWLSGQKQQIQVSINYDCYFNTTAPKQKLEEYSFAYITAADAKRYQIRQDDIIEVFNSKHTLLAKVSINEQVKNGVISLPLHLAKDFVFPEAERRQSLLVCNAPAIAFPTCAVQVRKHQKPKQKVLIIGAGSGALAFIKKYREYNVDDEITVFSKEPLPFYNRVLLPEYIAGEAWGKLVTLPETEEEEFGFTMHKGVSVEYINRERKYVIDSNHQEHTYDLLVLGMGSRAFVPPNVPNNCAGIYTIRSKNDVDRLMFQIKPSDKVVVVGAGLVSLEVAGALEEIGAHVTIVVRGSKLMDRQLDVLASELLTEQLRDRNIDIYFEDEIKEFIGAEKISAVFLKSHRTIPCDALIYGVGTVPNIELAKSCGLDCKRGVLVNDVMQTSDPSVFAVGEIVEWQSQMFGIVAAAEQHANVAAAFLNGDATQVYNGTLSANILKVPGTNVCSIGLTQAPPDDAEYQEIVFVDKKYHFYKKCIIHKDRLVGAILIGDKSEIMDFKDWMANDLPLGEKRDKIFRGEGKVSEPVKGALVCSCNSVGEGNLIDKIKSGCTAFADLCKNTGAGTGCGSCRPQVKTILERALV</sequence>
<dbReference type="PANTHER" id="PTHR43429:SF3">
    <property type="entry name" value="NITRITE REDUCTASE [NAD(P)H]"/>
    <property type="match status" value="1"/>
</dbReference>
<dbReference type="InterPro" id="IPR007419">
    <property type="entry name" value="BFD-like_2Fe2S-bd_dom"/>
</dbReference>
<evidence type="ECO:0000256" key="1">
    <source>
        <dbReference type="ARBA" id="ARBA00001974"/>
    </source>
</evidence>
<dbReference type="EMBL" id="QAOQ01000001">
    <property type="protein sequence ID" value="PTR01175.1"/>
    <property type="molecule type" value="Genomic_DNA"/>
</dbReference>
<dbReference type="InterPro" id="IPR016156">
    <property type="entry name" value="FAD/NAD-linked_Rdtase_dimer_sf"/>
</dbReference>
<gene>
    <name evidence="9" type="ORF">C8P68_101408</name>
</gene>
<comment type="caution">
    <text evidence="9">The sequence shown here is derived from an EMBL/GenBank/DDBJ whole genome shotgun (WGS) entry which is preliminary data.</text>
</comment>
<dbReference type="InterPro" id="IPR036188">
    <property type="entry name" value="FAD/NAD-bd_sf"/>
</dbReference>
<dbReference type="SUPFAM" id="SSF53706">
    <property type="entry name" value="Formate dehydrogenase/DMSO reductase, domains 1-3"/>
    <property type="match status" value="1"/>
</dbReference>
<keyword evidence="4" id="KW-0479">Metal-binding</keyword>
<dbReference type="Pfam" id="PF04324">
    <property type="entry name" value="Fer2_BFD"/>
    <property type="match status" value="1"/>
</dbReference>
<dbReference type="GO" id="GO:0043546">
    <property type="term" value="F:molybdopterin cofactor binding"/>
    <property type="evidence" value="ECO:0007669"/>
    <property type="project" value="InterPro"/>
</dbReference>
<organism evidence="9 10">
    <name type="scientific">Mucilaginibacter yixingensis</name>
    <dbReference type="NCBI Taxonomy" id="1295612"/>
    <lineage>
        <taxon>Bacteria</taxon>
        <taxon>Pseudomonadati</taxon>
        <taxon>Bacteroidota</taxon>
        <taxon>Sphingobacteriia</taxon>
        <taxon>Sphingobacteriales</taxon>
        <taxon>Sphingobacteriaceae</taxon>
        <taxon>Mucilaginibacter</taxon>
    </lineage>
</organism>
<evidence type="ECO:0000313" key="9">
    <source>
        <dbReference type="EMBL" id="PTR01175.1"/>
    </source>
</evidence>
<accession>A0A2T5JFI8</accession>
<dbReference type="Gene3D" id="3.40.228.10">
    <property type="entry name" value="Dimethylsulfoxide Reductase, domain 2"/>
    <property type="match status" value="1"/>
</dbReference>
<dbReference type="GO" id="GO:0051536">
    <property type="term" value="F:iron-sulfur cluster binding"/>
    <property type="evidence" value="ECO:0007669"/>
    <property type="project" value="UniProtKB-KW"/>
</dbReference>
<dbReference type="InterPro" id="IPR006656">
    <property type="entry name" value="Mopterin_OxRdtase"/>
</dbReference>
<dbReference type="PANTHER" id="PTHR43429">
    <property type="entry name" value="PYRIDINE NUCLEOTIDE-DISULFIDE OXIDOREDUCTASE DOMAIN-CONTAINING"/>
    <property type="match status" value="1"/>
</dbReference>
<comment type="cofactor">
    <cofactor evidence="1">
        <name>FAD</name>
        <dbReference type="ChEBI" id="CHEBI:57692"/>
    </cofactor>
</comment>
<keyword evidence="5" id="KW-0274">FAD</keyword>
<dbReference type="AlphaFoldDB" id="A0A2T5JFI8"/>
<dbReference type="Pfam" id="PF01568">
    <property type="entry name" value="Molydop_binding"/>
    <property type="match status" value="1"/>
</dbReference>
<dbReference type="OrthoDB" id="9792592at2"/>
<feature type="domain" description="4Fe-4S Mo/W bis-MGD-type" evidence="8">
    <location>
        <begin position="7"/>
        <end position="61"/>
    </location>
</feature>
<dbReference type="Gene3D" id="2.40.40.20">
    <property type="match status" value="1"/>
</dbReference>
<proteinExistence type="inferred from homology"/>
<name>A0A2T5JFI8_9SPHI</name>
<dbReference type="InterPro" id="IPR023753">
    <property type="entry name" value="FAD/NAD-binding_dom"/>
</dbReference>